<feature type="compositionally biased region" description="Basic and acidic residues" evidence="1">
    <location>
        <begin position="8"/>
        <end position="21"/>
    </location>
</feature>
<feature type="compositionally biased region" description="Low complexity" evidence="1">
    <location>
        <begin position="48"/>
        <end position="57"/>
    </location>
</feature>
<comment type="caution">
    <text evidence="2">The sequence shown here is derived from an EMBL/GenBank/DDBJ whole genome shotgun (WGS) entry which is preliminary data.</text>
</comment>
<protein>
    <submittedName>
        <fullName evidence="2">Sterol O-acyltransferase 2</fullName>
    </submittedName>
</protein>
<reference evidence="2" key="1">
    <citation type="submission" date="2023-04" db="EMBL/GenBank/DDBJ databases">
        <title>Chromosome-level genome of Chaenocephalus aceratus.</title>
        <authorList>
            <person name="Park H."/>
        </authorList>
    </citation>
    <scope>NUCLEOTIDE SEQUENCE</scope>
    <source>
        <strain evidence="2">DE</strain>
        <tissue evidence="2">Muscle</tissue>
    </source>
</reference>
<organism evidence="2 3">
    <name type="scientific">Dissostichus eleginoides</name>
    <name type="common">Patagonian toothfish</name>
    <name type="synonym">Dissostichus amissus</name>
    <dbReference type="NCBI Taxonomy" id="100907"/>
    <lineage>
        <taxon>Eukaryota</taxon>
        <taxon>Metazoa</taxon>
        <taxon>Chordata</taxon>
        <taxon>Craniata</taxon>
        <taxon>Vertebrata</taxon>
        <taxon>Euteleostomi</taxon>
        <taxon>Actinopterygii</taxon>
        <taxon>Neopterygii</taxon>
        <taxon>Teleostei</taxon>
        <taxon>Neoteleostei</taxon>
        <taxon>Acanthomorphata</taxon>
        <taxon>Eupercaria</taxon>
        <taxon>Perciformes</taxon>
        <taxon>Notothenioidei</taxon>
        <taxon>Nototheniidae</taxon>
        <taxon>Dissostichus</taxon>
    </lineage>
</organism>
<dbReference type="AlphaFoldDB" id="A0AAD9BK05"/>
<evidence type="ECO:0000313" key="2">
    <source>
        <dbReference type="EMBL" id="KAK1885011.1"/>
    </source>
</evidence>
<gene>
    <name evidence="2" type="ORF">KUDE01_031207</name>
</gene>
<evidence type="ECO:0000256" key="1">
    <source>
        <dbReference type="SAM" id="MobiDB-lite"/>
    </source>
</evidence>
<feature type="compositionally biased region" description="Basic residues" evidence="1">
    <location>
        <begin position="128"/>
        <end position="140"/>
    </location>
</feature>
<accession>A0AAD9BK05</accession>
<proteinExistence type="predicted"/>
<keyword evidence="3" id="KW-1185">Reference proteome</keyword>
<dbReference type="EMBL" id="JASDAP010000021">
    <property type="protein sequence ID" value="KAK1885011.1"/>
    <property type="molecule type" value="Genomic_DNA"/>
</dbReference>
<feature type="compositionally biased region" description="Basic and acidic residues" evidence="1">
    <location>
        <begin position="112"/>
        <end position="127"/>
    </location>
</feature>
<dbReference type="Proteomes" id="UP001228049">
    <property type="component" value="Unassembled WGS sequence"/>
</dbReference>
<evidence type="ECO:0000313" key="3">
    <source>
        <dbReference type="Proteomes" id="UP001228049"/>
    </source>
</evidence>
<feature type="compositionally biased region" description="Polar residues" evidence="1">
    <location>
        <begin position="147"/>
        <end position="157"/>
    </location>
</feature>
<name>A0AAD9BK05_DISEL</name>
<feature type="compositionally biased region" description="Polar residues" evidence="1">
    <location>
        <begin position="87"/>
        <end position="97"/>
    </location>
</feature>
<feature type="region of interest" description="Disordered" evidence="1">
    <location>
        <begin position="1"/>
        <end position="171"/>
    </location>
</feature>
<feature type="compositionally biased region" description="Low complexity" evidence="1">
    <location>
        <begin position="30"/>
        <end position="40"/>
    </location>
</feature>
<sequence>MHAPKRGSSPDDSQRKIRKLDQDEDDMQSTTAPATNNTAADSRNIPAKSSIQSSPPKDSSKTISEPPLKEFKLLKATSASCGEAPSQKANSNASLKRTASTESEDELSSDSSKTDPFRERHDGDKARCIRKYSNRVKAKRKAEEPTSDPQETGQGSPSALEGPVQMDHNYGRFSDSSMGGLIWMRKKNLHTLSLNYRYK</sequence>